<sequence>MQNASTLSTTSGSRAAVTPITDEWRKKPSPAQVAGLDQYDRYSSSTVDSAAGQPQRVHDFLSDHTPITRAVHLARPRDYQ</sequence>
<protein>
    <submittedName>
        <fullName evidence="2">Uncharacterized protein</fullName>
    </submittedName>
</protein>
<dbReference type="EMBL" id="JBIRGQ010000008">
    <property type="protein sequence ID" value="MFH8550641.1"/>
    <property type="molecule type" value="Genomic_DNA"/>
</dbReference>
<reference evidence="2 3" key="1">
    <citation type="submission" date="2024-10" db="EMBL/GenBank/DDBJ databases">
        <title>The Natural Products Discovery Center: Release of the First 8490 Sequenced Strains for Exploring Actinobacteria Biosynthetic Diversity.</title>
        <authorList>
            <person name="Kalkreuter E."/>
            <person name="Kautsar S.A."/>
            <person name="Yang D."/>
            <person name="Bader C.D."/>
            <person name="Teijaro C.N."/>
            <person name="Fluegel L."/>
            <person name="Davis C.M."/>
            <person name="Simpson J.R."/>
            <person name="Lauterbach L."/>
            <person name="Steele A.D."/>
            <person name="Gui C."/>
            <person name="Meng S."/>
            <person name="Li G."/>
            <person name="Viehrig K."/>
            <person name="Ye F."/>
            <person name="Su P."/>
            <person name="Kiefer A.F."/>
            <person name="Nichols A."/>
            <person name="Cepeda A.J."/>
            <person name="Yan W."/>
            <person name="Fan B."/>
            <person name="Jiang Y."/>
            <person name="Adhikari A."/>
            <person name="Zheng C.-J."/>
            <person name="Schuster L."/>
            <person name="Cowan T.M."/>
            <person name="Smanski M.J."/>
            <person name="Chevrette M.G."/>
            <person name="De Carvalho L.P.S."/>
            <person name="Shen B."/>
        </authorList>
    </citation>
    <scope>NUCLEOTIDE SEQUENCE [LARGE SCALE GENOMIC DNA]</scope>
    <source>
        <strain evidence="2 3">NPDC017990</strain>
    </source>
</reference>
<evidence type="ECO:0000313" key="3">
    <source>
        <dbReference type="Proteomes" id="UP001610818"/>
    </source>
</evidence>
<evidence type="ECO:0000313" key="2">
    <source>
        <dbReference type="EMBL" id="MFH8550641.1"/>
    </source>
</evidence>
<dbReference type="Proteomes" id="UP001610818">
    <property type="component" value="Unassembled WGS sequence"/>
</dbReference>
<gene>
    <name evidence="2" type="ORF">ACH4F9_37180</name>
</gene>
<name>A0ABW7R050_9ACTN</name>
<feature type="compositionally biased region" description="Polar residues" evidence="1">
    <location>
        <begin position="1"/>
        <end position="13"/>
    </location>
</feature>
<dbReference type="RefSeq" id="WP_397717204.1">
    <property type="nucleotide sequence ID" value="NZ_JBIRGN010000008.1"/>
</dbReference>
<keyword evidence="3" id="KW-1185">Reference proteome</keyword>
<evidence type="ECO:0000256" key="1">
    <source>
        <dbReference type="SAM" id="MobiDB-lite"/>
    </source>
</evidence>
<proteinExistence type="predicted"/>
<comment type="caution">
    <text evidence="2">The sequence shown here is derived from an EMBL/GenBank/DDBJ whole genome shotgun (WGS) entry which is preliminary data.</text>
</comment>
<organism evidence="2 3">
    <name type="scientific">Streptomyces longisporoflavus</name>
    <dbReference type="NCBI Taxonomy" id="28044"/>
    <lineage>
        <taxon>Bacteria</taxon>
        <taxon>Bacillati</taxon>
        <taxon>Actinomycetota</taxon>
        <taxon>Actinomycetes</taxon>
        <taxon>Kitasatosporales</taxon>
        <taxon>Streptomycetaceae</taxon>
        <taxon>Streptomyces</taxon>
    </lineage>
</organism>
<feature type="region of interest" description="Disordered" evidence="1">
    <location>
        <begin position="1"/>
        <end position="38"/>
    </location>
</feature>
<accession>A0ABW7R050</accession>